<evidence type="ECO:0000256" key="2">
    <source>
        <dbReference type="ARBA" id="ARBA00004496"/>
    </source>
</evidence>
<dbReference type="GO" id="GO:0005634">
    <property type="term" value="C:nucleus"/>
    <property type="evidence" value="ECO:0007669"/>
    <property type="project" value="UniProtKB-SubCell"/>
</dbReference>
<comment type="caution">
    <text evidence="5">The sequence shown here is derived from an EMBL/GenBank/DDBJ whole genome shotgun (WGS) entry which is preliminary data.</text>
</comment>
<dbReference type="InterPro" id="IPR044159">
    <property type="entry name" value="IQM"/>
</dbReference>
<protein>
    <submittedName>
        <fullName evidence="5">Uncharacterized protein</fullName>
    </submittedName>
</protein>
<keyword evidence="4" id="KW-0539">Nucleus</keyword>
<dbReference type="AlphaFoldDB" id="A0A426Z6U4"/>
<evidence type="ECO:0000313" key="5">
    <source>
        <dbReference type="EMBL" id="RRT59691.1"/>
    </source>
</evidence>
<dbReference type="Proteomes" id="UP000287651">
    <property type="component" value="Unassembled WGS sequence"/>
</dbReference>
<dbReference type="CDD" id="cd23767">
    <property type="entry name" value="IQCD"/>
    <property type="match status" value="1"/>
</dbReference>
<evidence type="ECO:0000256" key="3">
    <source>
        <dbReference type="ARBA" id="ARBA00022490"/>
    </source>
</evidence>
<dbReference type="PANTHER" id="PTHR31250">
    <property type="entry name" value="IQ DOMAIN-CONTAINING PROTEIN IQM3"/>
    <property type="match status" value="1"/>
</dbReference>
<evidence type="ECO:0000256" key="4">
    <source>
        <dbReference type="ARBA" id="ARBA00023242"/>
    </source>
</evidence>
<dbReference type="GO" id="GO:0005737">
    <property type="term" value="C:cytoplasm"/>
    <property type="evidence" value="ECO:0007669"/>
    <property type="project" value="UniProtKB-SubCell"/>
</dbReference>
<organism evidence="5 6">
    <name type="scientific">Ensete ventricosum</name>
    <name type="common">Abyssinian banana</name>
    <name type="synonym">Musa ensete</name>
    <dbReference type="NCBI Taxonomy" id="4639"/>
    <lineage>
        <taxon>Eukaryota</taxon>
        <taxon>Viridiplantae</taxon>
        <taxon>Streptophyta</taxon>
        <taxon>Embryophyta</taxon>
        <taxon>Tracheophyta</taxon>
        <taxon>Spermatophyta</taxon>
        <taxon>Magnoliopsida</taxon>
        <taxon>Liliopsida</taxon>
        <taxon>Zingiberales</taxon>
        <taxon>Musaceae</taxon>
        <taxon>Ensete</taxon>
    </lineage>
</organism>
<sequence>LEEDMRRPLGLEVFLSSRGSSLIPCCLGQSIGNYRRLISRPTDQSLIRDVVKFAGGDLAHERWLTSTRVELQMRRKSSMNLALLDQKLPHCLPDFSSPGPLNELDAAATKLQNVYKSYRTRRNLANCAVVVEELWWKALYFASLQHSFISFFKVEKPESAVSRWARARTRAAKVMNDIIILLVCFGLCSLPRCCSTNLIYAFVILRLARVCPMTKRPRS</sequence>
<comment type="subcellular location">
    <subcellularLocation>
        <location evidence="2">Cytoplasm</location>
    </subcellularLocation>
    <subcellularLocation>
        <location evidence="1">Nucleus</location>
    </subcellularLocation>
</comment>
<keyword evidence="3" id="KW-0963">Cytoplasm</keyword>
<feature type="non-terminal residue" evidence="5">
    <location>
        <position position="1"/>
    </location>
</feature>
<gene>
    <name evidence="5" type="ORF">B296_00013112</name>
</gene>
<dbReference type="EMBL" id="AMZH03008108">
    <property type="protein sequence ID" value="RRT59691.1"/>
    <property type="molecule type" value="Genomic_DNA"/>
</dbReference>
<reference evidence="5 6" key="1">
    <citation type="journal article" date="2014" name="Agronomy (Basel)">
        <title>A Draft Genome Sequence for Ensete ventricosum, the Drought-Tolerant Tree Against Hunger.</title>
        <authorList>
            <person name="Harrison J."/>
            <person name="Moore K.A."/>
            <person name="Paszkiewicz K."/>
            <person name="Jones T."/>
            <person name="Grant M."/>
            <person name="Ambacheew D."/>
            <person name="Muzemil S."/>
            <person name="Studholme D.J."/>
        </authorList>
    </citation>
    <scope>NUCLEOTIDE SEQUENCE [LARGE SCALE GENOMIC DNA]</scope>
</reference>
<name>A0A426Z6U4_ENSVE</name>
<accession>A0A426Z6U4</accession>
<evidence type="ECO:0000256" key="1">
    <source>
        <dbReference type="ARBA" id="ARBA00004123"/>
    </source>
</evidence>
<evidence type="ECO:0000313" key="6">
    <source>
        <dbReference type="Proteomes" id="UP000287651"/>
    </source>
</evidence>
<dbReference type="PANTHER" id="PTHR31250:SF27">
    <property type="entry name" value="IQ DOMAIN-CONTAINING PROTEIN IQM5"/>
    <property type="match status" value="1"/>
</dbReference>
<proteinExistence type="predicted"/>